<dbReference type="InterPro" id="IPR011486">
    <property type="entry name" value="BBP2"/>
</dbReference>
<reference evidence="1 2" key="1">
    <citation type="submission" date="2020-08" db="EMBL/GenBank/DDBJ databases">
        <title>Complete genome sequence of Entomobacter blattae G55GP.</title>
        <authorList>
            <person name="Poehlein A."/>
            <person name="Guzman J."/>
            <person name="Daniel R."/>
            <person name="Vilcinskas A."/>
        </authorList>
    </citation>
    <scope>NUCLEOTIDE SEQUENCE [LARGE SCALE GENOMIC DNA]</scope>
    <source>
        <strain evidence="1 2">G55GP</strain>
    </source>
</reference>
<gene>
    <name evidence="1" type="ORF">JGUZn3_03680</name>
</gene>
<evidence type="ECO:0000313" key="1">
    <source>
        <dbReference type="EMBL" id="QNT77619.1"/>
    </source>
</evidence>
<protein>
    <submittedName>
        <fullName evidence="1">Beta-barrel porin-2</fullName>
    </submittedName>
</protein>
<organism evidence="1 2">
    <name type="scientific">Entomobacter blattae</name>
    <dbReference type="NCBI Taxonomy" id="2762277"/>
    <lineage>
        <taxon>Bacteria</taxon>
        <taxon>Pseudomonadati</taxon>
        <taxon>Pseudomonadota</taxon>
        <taxon>Alphaproteobacteria</taxon>
        <taxon>Acetobacterales</taxon>
        <taxon>Acetobacteraceae</taxon>
        <taxon>Entomobacter</taxon>
    </lineage>
</organism>
<proteinExistence type="predicted"/>
<dbReference type="AlphaFoldDB" id="A0A7H1NPA9"/>
<evidence type="ECO:0000313" key="2">
    <source>
        <dbReference type="Proteomes" id="UP000516349"/>
    </source>
</evidence>
<accession>A0A7H1NPA9</accession>
<dbReference type="EMBL" id="CP060244">
    <property type="protein sequence ID" value="QNT77619.1"/>
    <property type="molecule type" value="Genomic_DNA"/>
</dbReference>
<dbReference type="Proteomes" id="UP000516349">
    <property type="component" value="Chromosome"/>
</dbReference>
<name>A0A7H1NPA9_9PROT</name>
<dbReference type="RefSeq" id="WP_203414059.1">
    <property type="nucleotide sequence ID" value="NZ_CP060244.1"/>
</dbReference>
<dbReference type="KEGG" id="ebla:JGUZn3_03680"/>
<sequence length="455" mass="50063">MGVSFGEILWSFKKPRQQGSWIAFSVLWLCSIPLSVHAESAHAEEDIPLEARKVKDGTEVHAVTQKNEPGSFSQWVEGITVHGQVEGGIIANPARPEDGLNFGSLLTDHANQAQLNQMTLTIAKDLDPQLNKDYQLGFDIQLLYGSDARYFHLLGMDTNMITQRYQLIPSEAYLTGHLPWLTEGGVDVKAGIMTAIMGVEGLDPTTRPFYSLAYTSNYSVPFEHLGILTTFHVDETFDVVTGIDSGNQTTIGSGDNNGEPAGYFGVTLNNLAGGDLTIVQLSRIGPENPTRTFGPRANSAMRYWNDIDVTYKLSEEATLTGEVNYLHDEGLRADVYSFVGFMAYKLDPELTFNLRTELYRDNTGAFVSNFQTNTGYTRALRGISVPSVSAPPTTYGALTLGLTYKPDLGHFSDVFSLFEIRPEIRFDRSLNGTRPFNASRNAGQFTFGGDAVIGF</sequence>
<dbReference type="Pfam" id="PF07642">
    <property type="entry name" value="BBP2"/>
    <property type="match status" value="1"/>
</dbReference>
<keyword evidence="2" id="KW-1185">Reference proteome</keyword>